<feature type="compositionally biased region" description="Polar residues" evidence="1">
    <location>
        <begin position="41"/>
        <end position="53"/>
    </location>
</feature>
<feature type="domain" description="Golgi pH regulator conserved" evidence="5">
    <location>
        <begin position="909"/>
        <end position="978"/>
    </location>
</feature>
<feature type="transmembrane region" description="Helical" evidence="2">
    <location>
        <begin position="917"/>
        <end position="941"/>
    </location>
</feature>
<evidence type="ECO:0000259" key="4">
    <source>
        <dbReference type="Pfam" id="PF12430"/>
    </source>
</evidence>
<feature type="region of interest" description="Disordered" evidence="1">
    <location>
        <begin position="555"/>
        <end position="694"/>
    </location>
</feature>
<feature type="transmembrane region" description="Helical" evidence="2">
    <location>
        <begin position="1117"/>
        <end position="1139"/>
    </location>
</feature>
<feature type="transmembrane region" description="Helical" evidence="2">
    <location>
        <begin position="1159"/>
        <end position="1179"/>
    </location>
</feature>
<sequence>MATVSRMPVPVRRTDSDVSPKTIIPPQDSTPRDAKVDYFPDSNTVDGSNTSVRASDDDSSAHKSSISFAPDPRPDRSSSRESNQNQTQNQDLMVQRKSSTGSVSFRRMTNPKLPQGMPQQMSNSRIRASSPDHKRRGDGWSSPTLLVTYLVWIVRPSFTTATLSRSSAPKFPQSFRIFPSQSSLTTFFSHTTSLPIITFPTRYCFSLPLFCGLFALMATLTETPPDRFQKHVAFDNVPTGEPTKNNAISFTLNVRHKGYQARRRSRCFMVGVDEHAYSDYALQWLLEELVDDGDEVVCVRVVEKELRFSNREYREDAEKVMRGILDRNGNNRAINIVLEYAVGKLHTTFQVLMYQPAMLIVGTRGRTLGGLQGLVNTRNSFSKYCLQYSPVPVVVVRPTEKRVKKKSKRANDSARQTYVSMLAANSGKHEADSEASSTYELEVQNSPDEEAHQVARALGLPASFDPTIKPFNHSQALNVRPHGPATVSASNEAPEDRRLVKDDASAAGESDDEDDGESDDDSGEFEVVSGQQALDQEKLKQLHKMEVGEAAALKMKVDEDIDEEDDTPHRLQDIDSHEHNPEAGRDSMELETMSRVTKDDNDVEDEAREESFAGVTDTTNGSRENPQNQRPNPELPAEDQRSSVDLGAQDQLGRGPGDGRGGGRDNGNYANGNADGGLNGGDNATSRRGGRLRDLKRRNPFNMWPFTRCGEDACEIPPRPVTLASSISALPFLFICISTSILVVRHVFPRLSTDADSRDGEDHVLPTHAPACLRQVHAEHGAKSWRRRGAAWTFGLTVGLAATLGALIMDEIIEVVNADSRNLALRITVPSLLFLLVVLVPWLECRSVVTSAGWSFQRTAKGKLPRFAWGLHAALFMGWLFAFWSVGQAVPEGAMRRMSNGSGSLSDMLTRGCLERIGVVGISLMALLSGFAAVSSPWHALMDLTARRKRPVTDTDVARKQAGWDTANEMLLTKRHRLQFLERKTSAAQTGASAKGSGLVGKVMGSLRGATGDEAEIRLLRLEIAGLETMEANLASGVSLLKSHRAATVRASTPLGRLFLVPSQLFSLYCLYRIGATTITTIRRAYSPTSSFANTDPINRFLSILARHWDPKLDQLAWARLISFALSGVILVASANSVVQTFHLFAKWTPGLLRQAQANLALVVGQIAATYVISAALLLRSQLPSALGSAVGSVLRGALSPAFVDGWFEGWFLVGSLVTAIGIWVGRKLGGEDEWDEYGMEEVGAKMS</sequence>
<keyword evidence="2" id="KW-1133">Transmembrane helix</keyword>
<feature type="compositionally biased region" description="Acidic residues" evidence="1">
    <location>
        <begin position="509"/>
        <end position="524"/>
    </location>
</feature>
<proteinExistence type="predicted"/>
<protein>
    <recommendedName>
        <fullName evidence="8">UspA domain-containing protein</fullName>
    </recommendedName>
</protein>
<feature type="region of interest" description="Disordered" evidence="1">
    <location>
        <begin position="469"/>
        <end position="541"/>
    </location>
</feature>
<dbReference type="Pfam" id="PF12430">
    <property type="entry name" value="ABA_GPCR"/>
    <property type="match status" value="1"/>
</dbReference>
<reference evidence="7" key="1">
    <citation type="submission" date="2019-04" db="EMBL/GenBank/DDBJ databases">
        <authorList>
            <person name="Melise S."/>
            <person name="Noan J."/>
            <person name="Okalmin O."/>
        </authorList>
    </citation>
    <scope>NUCLEOTIDE SEQUENCE</scope>
    <source>
        <strain evidence="7">FN9</strain>
    </source>
</reference>
<evidence type="ECO:0000259" key="5">
    <source>
        <dbReference type="Pfam" id="PF12537"/>
    </source>
</evidence>
<organism evidence="7">
    <name type="scientific">Gibberella zeae</name>
    <name type="common">Wheat head blight fungus</name>
    <name type="synonym">Fusarium graminearum</name>
    <dbReference type="NCBI Taxonomy" id="5518"/>
    <lineage>
        <taxon>Eukaryota</taxon>
        <taxon>Fungi</taxon>
        <taxon>Dikarya</taxon>
        <taxon>Ascomycota</taxon>
        <taxon>Pezizomycotina</taxon>
        <taxon>Sordariomycetes</taxon>
        <taxon>Hypocreomycetidae</taxon>
        <taxon>Hypocreales</taxon>
        <taxon>Nectriaceae</taxon>
        <taxon>Fusarium</taxon>
    </lineage>
</organism>
<name>A0A4E9EIB5_GIBZA</name>
<feature type="transmembrane region" description="Helical" evidence="2">
    <location>
        <begin position="729"/>
        <end position="748"/>
    </location>
</feature>
<feature type="transmembrane region" description="Helical" evidence="2">
    <location>
        <begin position="864"/>
        <end position="886"/>
    </location>
</feature>
<feature type="compositionally biased region" description="Basic and acidic residues" evidence="1">
    <location>
        <begin position="494"/>
        <end position="504"/>
    </location>
</feature>
<feature type="compositionally biased region" description="Polar residues" evidence="1">
    <location>
        <begin position="117"/>
        <end position="127"/>
    </location>
</feature>
<evidence type="ECO:0008006" key="8">
    <source>
        <dbReference type="Google" id="ProtNLM"/>
    </source>
</evidence>
<feature type="domain" description="Abscisic acid G-protein coupled receptor-like" evidence="4">
    <location>
        <begin position="1050"/>
        <end position="1228"/>
    </location>
</feature>
<dbReference type="Proteomes" id="UP000746612">
    <property type="component" value="Unassembled WGS sequence"/>
</dbReference>
<dbReference type="InterPro" id="IPR006016">
    <property type="entry name" value="UspA"/>
</dbReference>
<evidence type="ECO:0000256" key="1">
    <source>
        <dbReference type="SAM" id="MobiDB-lite"/>
    </source>
</evidence>
<feature type="region of interest" description="Disordered" evidence="1">
    <location>
        <begin position="1"/>
        <end position="139"/>
    </location>
</feature>
<dbReference type="InterPro" id="IPR022535">
    <property type="entry name" value="Golgi_pH-regulator_cons_dom"/>
</dbReference>
<evidence type="ECO:0000259" key="3">
    <source>
        <dbReference type="Pfam" id="PF00582"/>
    </source>
</evidence>
<dbReference type="PANTHER" id="PTHR47815">
    <property type="entry name" value="UNIVERSAL STRESS PROTEIN A FAMILY PROTEIN C25B2.10"/>
    <property type="match status" value="1"/>
</dbReference>
<dbReference type="Gene3D" id="3.40.50.620">
    <property type="entry name" value="HUPs"/>
    <property type="match status" value="1"/>
</dbReference>
<gene>
    <name evidence="7" type="ORF">FUG_LOCUS477575</name>
    <name evidence="6" type="ORF">MDCFG202_LOCUS306911</name>
</gene>
<evidence type="ECO:0000256" key="2">
    <source>
        <dbReference type="SAM" id="Phobius"/>
    </source>
</evidence>
<dbReference type="EMBL" id="CAJPIJ010000146">
    <property type="protein sequence ID" value="CAG1988660.1"/>
    <property type="molecule type" value="Genomic_DNA"/>
</dbReference>
<dbReference type="InterPro" id="IPR014729">
    <property type="entry name" value="Rossmann-like_a/b/a_fold"/>
</dbReference>
<dbReference type="Pfam" id="PF00582">
    <property type="entry name" value="Usp"/>
    <property type="match status" value="1"/>
</dbReference>
<accession>A0A4E9EIB5</accession>
<feature type="transmembrane region" description="Helical" evidence="2">
    <location>
        <begin position="823"/>
        <end position="843"/>
    </location>
</feature>
<dbReference type="SUPFAM" id="SSF52402">
    <property type="entry name" value="Adenine nucleotide alpha hydrolases-like"/>
    <property type="match status" value="1"/>
</dbReference>
<dbReference type="CDD" id="cd23659">
    <property type="entry name" value="USP_At3g01520-like"/>
    <property type="match status" value="1"/>
</dbReference>
<dbReference type="EMBL" id="CAAKMV010000163">
    <property type="protein sequence ID" value="VIO62636.1"/>
    <property type="molecule type" value="Genomic_DNA"/>
</dbReference>
<evidence type="ECO:0000313" key="7">
    <source>
        <dbReference type="EMBL" id="VIO62636.1"/>
    </source>
</evidence>
<evidence type="ECO:0000313" key="6">
    <source>
        <dbReference type="EMBL" id="CAG1988660.1"/>
    </source>
</evidence>
<feature type="compositionally biased region" description="Basic and acidic residues" evidence="1">
    <location>
        <begin position="567"/>
        <end position="588"/>
    </location>
</feature>
<feature type="compositionally biased region" description="Polar residues" evidence="1">
    <location>
        <begin position="81"/>
        <end position="103"/>
    </location>
</feature>
<feature type="transmembrane region" description="Helical" evidence="2">
    <location>
        <begin position="1210"/>
        <end position="1226"/>
    </location>
</feature>
<reference evidence="6" key="2">
    <citation type="submission" date="2021-03" db="EMBL/GenBank/DDBJ databases">
        <authorList>
            <person name="Alouane T."/>
            <person name="Langin T."/>
            <person name="Bonhomme L."/>
        </authorList>
    </citation>
    <scope>NUCLEOTIDE SEQUENCE</scope>
    <source>
        <strain evidence="6">MDC_Fg202</strain>
    </source>
</reference>
<feature type="domain" description="UspA" evidence="3">
    <location>
        <begin position="269"/>
        <end position="397"/>
    </location>
</feature>
<feature type="compositionally biased region" description="Polar residues" evidence="1">
    <location>
        <begin position="616"/>
        <end position="631"/>
    </location>
</feature>
<dbReference type="PANTHER" id="PTHR47815:SF1">
    <property type="entry name" value="UNIVERSAL STRESS PROTEIN A FAMILY PROTEIN C25B2.10"/>
    <property type="match status" value="1"/>
</dbReference>
<dbReference type="InterPro" id="IPR025969">
    <property type="entry name" value="ABA_GPCR_dom"/>
</dbReference>
<keyword evidence="2" id="KW-0472">Membrane</keyword>
<dbReference type="Pfam" id="PF12537">
    <property type="entry name" value="GPHR_N"/>
    <property type="match status" value="1"/>
</dbReference>
<keyword evidence="2" id="KW-0812">Transmembrane</keyword>
<feature type="transmembrane region" description="Helical" evidence="2">
    <location>
        <begin position="789"/>
        <end position="808"/>
    </location>
</feature>
<dbReference type="AlphaFoldDB" id="A0A4E9EIB5"/>
<dbReference type="GO" id="GO:0016020">
    <property type="term" value="C:membrane"/>
    <property type="evidence" value="ECO:0007669"/>
    <property type="project" value="InterPro"/>
</dbReference>